<keyword evidence="3" id="KW-1185">Reference proteome</keyword>
<gene>
    <name evidence="2" type="ORF">AQPW35_33520</name>
</gene>
<evidence type="ECO:0008006" key="4">
    <source>
        <dbReference type="Google" id="ProtNLM"/>
    </source>
</evidence>
<feature type="chain" id="PRO_5019813527" description="Tetratricopeptide repeat-like domain-containing protein" evidence="1">
    <location>
        <begin position="34"/>
        <end position="430"/>
    </location>
</feature>
<keyword evidence="1" id="KW-0732">Signal</keyword>
<name>A0A480AS88_9BURK</name>
<evidence type="ECO:0000256" key="1">
    <source>
        <dbReference type="SAM" id="SignalP"/>
    </source>
</evidence>
<feature type="signal peptide" evidence="1">
    <location>
        <begin position="1"/>
        <end position="33"/>
    </location>
</feature>
<proteinExistence type="predicted"/>
<dbReference type="AlphaFoldDB" id="A0A480AS88"/>
<evidence type="ECO:0000313" key="2">
    <source>
        <dbReference type="EMBL" id="GCL64271.1"/>
    </source>
</evidence>
<dbReference type="Proteomes" id="UP000301751">
    <property type="component" value="Unassembled WGS sequence"/>
</dbReference>
<protein>
    <recommendedName>
        <fullName evidence="4">Tetratricopeptide repeat-like domain-containing protein</fullName>
    </recommendedName>
</protein>
<evidence type="ECO:0000313" key="3">
    <source>
        <dbReference type="Proteomes" id="UP000301751"/>
    </source>
</evidence>
<dbReference type="EMBL" id="BJCL01000008">
    <property type="protein sequence ID" value="GCL64271.1"/>
    <property type="molecule type" value="Genomic_DNA"/>
</dbReference>
<accession>A0A480AS88</accession>
<reference evidence="3" key="1">
    <citation type="submission" date="2019-03" db="EMBL/GenBank/DDBJ databases">
        <title>Aquabacterium pictum sp.nov., the first bacteriochlorophyll a-containing freshwater bacterium in the genus Aquabacterium of the class Betaproteobacteria.</title>
        <authorList>
            <person name="Hirose S."/>
            <person name="Tank M."/>
            <person name="Hara E."/>
            <person name="Tamaki H."/>
            <person name="Takaichi S."/>
            <person name="Haruta S."/>
            <person name="Hanada S."/>
        </authorList>
    </citation>
    <scope>NUCLEOTIDE SEQUENCE [LARGE SCALE GENOMIC DNA]</scope>
    <source>
        <strain evidence="3">W35</strain>
    </source>
</reference>
<sequence length="430" mass="44782">MPVTSARPVPRTASFLFAPLLLAGLLAAGQAWAQATAPAPAAAASGPTLRAELAKPLTAAQEAVRSGKSAEALARIAEAEAMPALTPYEQYVVMRLKAPALFGSGDQAGALALFEKVVASPLLPTAEKLPLTETTIKLALQLKQYATAQALMKSYLDSRGPNAEIASLYPQVLSVQNDHAGVIAHLLPVVAADEAAKRPTPEATLRLLASSQNQVKDSVGYLATLTRLAGSTGKTDYWDELINRTVRKDGFADDRLRLDVYRLRLVVGIALEGDEIGDMAFRANQAGLPAEAQALLDDGYKAGLLGKGPNAAADQKLRESATKAAAQDRATLAETEAAALKAPNGNALYGLGMAVSSTGAHERGLALITQGIAKGGLRRPDDAQLHQGIVALRAGKADQAKAAFAAVKGSDGAADLARLFTVYIDSPARK</sequence>
<organism evidence="2 3">
    <name type="scientific">Pseudaquabacterium pictum</name>
    <dbReference type="NCBI Taxonomy" id="2315236"/>
    <lineage>
        <taxon>Bacteria</taxon>
        <taxon>Pseudomonadati</taxon>
        <taxon>Pseudomonadota</taxon>
        <taxon>Betaproteobacteria</taxon>
        <taxon>Burkholderiales</taxon>
        <taxon>Sphaerotilaceae</taxon>
        <taxon>Pseudaquabacterium</taxon>
    </lineage>
</organism>
<comment type="caution">
    <text evidence="2">The sequence shown here is derived from an EMBL/GenBank/DDBJ whole genome shotgun (WGS) entry which is preliminary data.</text>
</comment>